<sequence length="64" mass="6803">MRSSPASAPGGPWPWGTGWARGPARVTEPTRWTGARWPIRLDGDRRRAASTLSTATRGCLSPGG</sequence>
<feature type="region of interest" description="Disordered" evidence="1">
    <location>
        <begin position="1"/>
        <end position="30"/>
    </location>
</feature>
<reference evidence="3" key="1">
    <citation type="submission" date="2015-05" db="EMBL/GenBank/DDBJ databases">
        <title>Draft genome sequencing of a biphenyl-degrading bacterium, Pseudomonas balearica KF707 (=NBRC110670).</title>
        <authorList>
            <person name="Kimura N."/>
            <person name="Hirose J."/>
            <person name="Watanabe T."/>
            <person name="Suenaga H."/>
            <person name="Fujihara H."/>
            <person name="Noguchi M."/>
            <person name="Hashimoto M."/>
            <person name="Shimodaira J."/>
            <person name="Tsuchikane K."/>
            <person name="Hosoyama A."/>
            <person name="Yamazoe A."/>
            <person name="Fujita N."/>
            <person name="Furukawa K."/>
        </authorList>
    </citation>
    <scope>NUCLEOTIDE SEQUENCE [LARGE SCALE GENOMIC DNA]</scope>
    <source>
        <strain evidence="3">DSM 10086 / NBRC 110670 / KF707</strain>
    </source>
</reference>
<protein>
    <submittedName>
        <fullName evidence="2">Uncharacterized protein</fullName>
    </submittedName>
</protein>
<organism evidence="2 3">
    <name type="scientific">Metapseudomonas furukawaii</name>
    <name type="common">Pseudomonas furukawaii</name>
    <dbReference type="NCBI Taxonomy" id="1149133"/>
    <lineage>
        <taxon>Bacteria</taxon>
        <taxon>Pseudomonadati</taxon>
        <taxon>Pseudomonadota</taxon>
        <taxon>Gammaproteobacteria</taxon>
        <taxon>Pseudomonadales</taxon>
        <taxon>Pseudomonadaceae</taxon>
        <taxon>Metapseudomonas</taxon>
    </lineage>
</organism>
<dbReference type="AlphaFoldDB" id="A0AAD1FF24"/>
<name>A0AAD1FF24_METFU</name>
<dbReference type="KEGG" id="pfuw:KF707C_21080"/>
<evidence type="ECO:0000256" key="1">
    <source>
        <dbReference type="SAM" id="MobiDB-lite"/>
    </source>
</evidence>
<gene>
    <name evidence="2" type="ORF">KF707C_21080</name>
</gene>
<evidence type="ECO:0000313" key="2">
    <source>
        <dbReference type="EMBL" id="BAU73796.1"/>
    </source>
</evidence>
<reference evidence="2 3" key="2">
    <citation type="journal article" date="2017" name="Int. J. Syst. Evol. Microbiol.">
        <title>Pseudomonas furukawaii sp. nov., a polychlorinated biphenyl-degrading bacterium isolated from biphenyl-contaminated soil in Japan.</title>
        <authorList>
            <person name="Kimura N."/>
            <person name="Watanabe T."/>
            <person name="Suenaga H."/>
            <person name="Fujihara H."/>
            <person name="Futagami T."/>
            <person name="Goto M."/>
            <person name="Hanada S."/>
            <person name="Hirose J."/>
        </authorList>
    </citation>
    <scope>NUCLEOTIDE SEQUENCE [LARGE SCALE GENOMIC DNA]</scope>
    <source>
        <strain evidence="3">DSM 10086 / NBRC 110670 / KF707</strain>
    </source>
</reference>
<dbReference type="EMBL" id="AP014862">
    <property type="protein sequence ID" value="BAU73796.1"/>
    <property type="molecule type" value="Genomic_DNA"/>
</dbReference>
<proteinExistence type="predicted"/>
<evidence type="ECO:0000313" key="3">
    <source>
        <dbReference type="Proteomes" id="UP000218554"/>
    </source>
</evidence>
<feature type="region of interest" description="Disordered" evidence="1">
    <location>
        <begin position="45"/>
        <end position="64"/>
    </location>
</feature>
<feature type="compositionally biased region" description="Low complexity" evidence="1">
    <location>
        <begin position="1"/>
        <end position="24"/>
    </location>
</feature>
<dbReference type="Proteomes" id="UP000218554">
    <property type="component" value="Chromosome"/>
</dbReference>
<accession>A0AAD1FF24</accession>
<keyword evidence="3" id="KW-1185">Reference proteome</keyword>